<sequence>MYCITPLSFRLHFSRIKSRLSGWITFLIQLLITLGGEIKGEDVKNIAYYEDPLQAKWKRYKLIVVEYFLLYSRIPGGLVIKERFYYQYIHAVLSHNHMGLGP</sequence>
<evidence type="ECO:0000313" key="1">
    <source>
        <dbReference type="EMBL" id="KKM43473.1"/>
    </source>
</evidence>
<gene>
    <name evidence="1" type="ORF">LCGC14_1563030</name>
</gene>
<comment type="caution">
    <text evidence="1">The sequence shown here is derived from an EMBL/GenBank/DDBJ whole genome shotgun (WGS) entry which is preliminary data.</text>
</comment>
<dbReference type="EMBL" id="LAZR01012095">
    <property type="protein sequence ID" value="KKM43473.1"/>
    <property type="molecule type" value="Genomic_DNA"/>
</dbReference>
<reference evidence="1" key="1">
    <citation type="journal article" date="2015" name="Nature">
        <title>Complex archaea that bridge the gap between prokaryotes and eukaryotes.</title>
        <authorList>
            <person name="Spang A."/>
            <person name="Saw J.H."/>
            <person name="Jorgensen S.L."/>
            <person name="Zaremba-Niedzwiedzka K."/>
            <person name="Martijn J."/>
            <person name="Lind A.E."/>
            <person name="van Eijk R."/>
            <person name="Schleper C."/>
            <person name="Guy L."/>
            <person name="Ettema T.J."/>
        </authorList>
    </citation>
    <scope>NUCLEOTIDE SEQUENCE</scope>
</reference>
<accession>A0A0F9ILX6</accession>
<protein>
    <submittedName>
        <fullName evidence="1">Uncharacterized protein</fullName>
    </submittedName>
</protein>
<name>A0A0F9ILX6_9ZZZZ</name>
<proteinExistence type="predicted"/>
<dbReference type="AlphaFoldDB" id="A0A0F9ILX6"/>
<organism evidence="1">
    <name type="scientific">marine sediment metagenome</name>
    <dbReference type="NCBI Taxonomy" id="412755"/>
    <lineage>
        <taxon>unclassified sequences</taxon>
        <taxon>metagenomes</taxon>
        <taxon>ecological metagenomes</taxon>
    </lineage>
</organism>